<feature type="domain" description="Rhamnogalacturonan I lyase beta-sheet" evidence="2">
    <location>
        <begin position="52"/>
        <end position="122"/>
    </location>
</feature>
<gene>
    <name evidence="4" type="ORF">ACFO8M_03490</name>
</gene>
<evidence type="ECO:0000259" key="3">
    <source>
        <dbReference type="Pfam" id="PF21348"/>
    </source>
</evidence>
<dbReference type="PANTHER" id="PTHR43118">
    <property type="entry name" value="RHAMNOGALACTURONAN LYASE (EUROFUNG)"/>
    <property type="match status" value="1"/>
</dbReference>
<name>A0ABV7PVM8_9ACTN</name>
<comment type="caution">
    <text evidence="4">The sequence shown here is derived from an EMBL/GenBank/DDBJ whole genome shotgun (WGS) entry which is preliminary data.</text>
</comment>
<keyword evidence="5" id="KW-1185">Reference proteome</keyword>
<dbReference type="Proteomes" id="UP001595712">
    <property type="component" value="Unassembled WGS sequence"/>
</dbReference>
<evidence type="ECO:0000256" key="1">
    <source>
        <dbReference type="SAM" id="SignalP"/>
    </source>
</evidence>
<dbReference type="InterPro" id="IPR013783">
    <property type="entry name" value="Ig-like_fold"/>
</dbReference>
<feature type="signal peptide" evidence="1">
    <location>
        <begin position="1"/>
        <end position="32"/>
    </location>
</feature>
<proteinExistence type="predicted"/>
<feature type="domain" description="Rhamnogalacturonan lyase family 11 C-terminal" evidence="3">
    <location>
        <begin position="137"/>
        <end position="612"/>
    </location>
</feature>
<reference evidence="5" key="1">
    <citation type="journal article" date="2019" name="Int. J. Syst. Evol. Microbiol.">
        <title>The Global Catalogue of Microorganisms (GCM) 10K type strain sequencing project: providing services to taxonomists for standard genome sequencing and annotation.</title>
        <authorList>
            <consortium name="The Broad Institute Genomics Platform"/>
            <consortium name="The Broad Institute Genome Sequencing Center for Infectious Disease"/>
            <person name="Wu L."/>
            <person name="Ma J."/>
        </authorList>
    </citation>
    <scope>NUCLEOTIDE SEQUENCE [LARGE SCALE GENOMIC DNA]</scope>
    <source>
        <strain evidence="5">CGMCC 4.7396</strain>
    </source>
</reference>
<dbReference type="InterPro" id="IPR034641">
    <property type="entry name" value="RGL11"/>
</dbReference>
<keyword evidence="4" id="KW-0456">Lyase</keyword>
<dbReference type="GO" id="GO:0016829">
    <property type="term" value="F:lyase activity"/>
    <property type="evidence" value="ECO:0007669"/>
    <property type="project" value="UniProtKB-KW"/>
</dbReference>
<accession>A0ABV7PVM8</accession>
<dbReference type="Pfam" id="PF18370">
    <property type="entry name" value="RGI_lyase"/>
    <property type="match status" value="1"/>
</dbReference>
<dbReference type="RefSeq" id="WP_387970530.1">
    <property type="nucleotide sequence ID" value="NZ_JBHRWO010000004.1"/>
</dbReference>
<dbReference type="PANTHER" id="PTHR43118:SF1">
    <property type="entry name" value="RHAMNOGALACTURONAN LYASE (EUROFUNG)"/>
    <property type="match status" value="1"/>
</dbReference>
<keyword evidence="1" id="KW-0732">Signal</keyword>
<evidence type="ECO:0000313" key="5">
    <source>
        <dbReference type="Proteomes" id="UP001595712"/>
    </source>
</evidence>
<evidence type="ECO:0000313" key="4">
    <source>
        <dbReference type="EMBL" id="MFC3491549.1"/>
    </source>
</evidence>
<dbReference type="EMBL" id="JBHRWO010000004">
    <property type="protein sequence ID" value="MFC3491549.1"/>
    <property type="molecule type" value="Genomic_DNA"/>
</dbReference>
<sequence>MRTRNRTRNTKRAALVAGLTASAGLATATAFAVSPLGNAAEGDADVAQAGYQMEALGRGVTVVPTGEGNLVSWRLLGTDAADTGFNVYRDGELLNEAPLTGATNYLDAGGDGAYTVEAAGGEPEAAEAVFNDAGALDIPLDVPADGDGYTYSANDVSVGDLDGDGRYEYLVKWDPSNSKDNSQSGVTGNVYVDAYTLEGERLWRIDLGRNIRAGQHYTQFQVYDYDGDGKAEIAMKTADATVDGTGAVIGDANADHRNSGGYVLEGPEFFTVFEGATGAAVDTIDYQPGRGNVADWGDDYGNRVDRFLAGTAYLDGESPSMIFSRGYYTRSVIWAVDFDGQNLAERWTFDSDEAGSEYEGQGAHSLSIADLDGDGRQEVVFGAMAVDDDGSPLWNTRMYHGDALHVSDFVPDNEGLEVFMPAEHSDQPSMRLIDGESGEAIWSEPASGTDNGRALAANVSAENPGAEFWSAAEDGLRNGSGDTVGDKPGSINFASWWDGDAERELLDGTAISDYADGGLLSGEGVASNNGTKSVPALSADLFGDWREEVVWRTSDSSALRVYATPHETELRLPTLMHDAQYRVAVAWQNTGYNQPPHPSFYIGSDMAAVAAPEIHTP</sequence>
<dbReference type="InterPro" id="IPR049366">
    <property type="entry name" value="RGL11_C"/>
</dbReference>
<dbReference type="CDD" id="cd10318">
    <property type="entry name" value="RGL11"/>
    <property type="match status" value="1"/>
</dbReference>
<feature type="chain" id="PRO_5045652281" evidence="1">
    <location>
        <begin position="33"/>
        <end position="617"/>
    </location>
</feature>
<organism evidence="4 5">
    <name type="scientific">Glycomyces rhizosphaerae</name>
    <dbReference type="NCBI Taxonomy" id="2054422"/>
    <lineage>
        <taxon>Bacteria</taxon>
        <taxon>Bacillati</taxon>
        <taxon>Actinomycetota</taxon>
        <taxon>Actinomycetes</taxon>
        <taxon>Glycomycetales</taxon>
        <taxon>Glycomycetaceae</taxon>
        <taxon>Glycomyces</taxon>
    </lineage>
</organism>
<dbReference type="InterPro" id="IPR041624">
    <property type="entry name" value="RGI_lyase"/>
</dbReference>
<dbReference type="InterPro" id="IPR028994">
    <property type="entry name" value="Integrin_alpha_N"/>
</dbReference>
<protein>
    <submittedName>
        <fullName evidence="4">Rhamnogalacturonan lyase</fullName>
    </submittedName>
</protein>
<dbReference type="SUPFAM" id="SSF69318">
    <property type="entry name" value="Integrin alpha N-terminal domain"/>
    <property type="match status" value="1"/>
</dbReference>
<dbReference type="Gene3D" id="2.60.40.10">
    <property type="entry name" value="Immunoglobulins"/>
    <property type="match status" value="1"/>
</dbReference>
<evidence type="ECO:0000259" key="2">
    <source>
        <dbReference type="Pfam" id="PF18370"/>
    </source>
</evidence>
<dbReference type="Pfam" id="PF21348">
    <property type="entry name" value="RGL11_C"/>
    <property type="match status" value="1"/>
</dbReference>